<dbReference type="AlphaFoldDB" id="A0A6G1LJE2"/>
<feature type="compositionally biased region" description="Basic and acidic residues" evidence="1">
    <location>
        <begin position="484"/>
        <end position="494"/>
    </location>
</feature>
<dbReference type="Proteomes" id="UP000799436">
    <property type="component" value="Unassembled WGS sequence"/>
</dbReference>
<feature type="compositionally biased region" description="Polar residues" evidence="1">
    <location>
        <begin position="536"/>
        <end position="555"/>
    </location>
</feature>
<feature type="region of interest" description="Disordered" evidence="1">
    <location>
        <begin position="435"/>
        <end position="454"/>
    </location>
</feature>
<sequence length="1084" mass="118890">MTSTPATPSLKEVRSLAHKLYIQCCDSSSAFRPLQRSVRALRNELEEADELIAQVATSCQPELGAVTQAASCYLLLQQLDLAMQQFQCSAENTSNSPSQLVIPDFRIAIDVATHEFTTVCGSLKPPSRIGELNSDPAFCPSPQAPSLRSWPSIASETLFLSKPSESPHQRSDSGLQSLCSRRVSGPGSIADSVIGAQAAEEKEVLAPRKPLDFVVERRMSGYSQVEDVPSWQAPFAMVDPMSVPLEEATMFILKCDESRGIQYPGRSLPTGPLDTGERPSAEGAIAAVDSGSSNHKSASSPNHTSASSWPDIRAAPDSRTPSSLPPLIAGLVKSSKTGSESMSERRDFRRKSKRPPNTFKGSVLSPETIHQPVSASFSSPLIGRITSPLDGPPPPSPAQPSKALSPPPLPGPRRNKTHIHDRKLSQGRYRVVNATAEEAESDDELYTTSRPSSTIVTQAVPVCSRPMTQTFGKVSSADVLEDHVEHGASDDRTSRRPRLPPHPSSSIRTYDTSLDTEDLNDEDDAKAPAAIPPRVSRSNAQSKYLSNNSHESSSMPPELKVPQRQGSMRMAKTVRRKNADKPLKVKALSPVSTRASSIQLRSHDRWASRAQQEQEVWSSSEHIREYYSQVAQEDQYKAQPGDVHFHGERLDCIVNSMNSCSWDEAETYLNTYLAAVIERQDQPAIRRTRHILGVCASFRGQLREAINYFRMVIRTPIEDIAHLDVGDCAAAYWLGDAYALLNRKAEALLAYSIAAQSPMYQHPSQPKLQLLITAEQESCEVGISKSDLSAEWFYPNKEMPADGSILHPNILSFPVAMTLLSNDSGKKSTPTTRRRNRLAKPFWLRSDQSRGFALHTLHTGFPAPPQNYYYRLKLTTAMLTGTSAHWPIPYDPFFCLANVSRGSLLPPSIDLLQAPAVSPTTPQVSTRRSLSLQRNEIYTFPSLPDLIRTTRICLSDLEIQFTELSDPEKGARFACSYSFMQKKIATTHYFSLVLVRPLIGSGHAIELAGDGIVSSRLAATGEGYECGVKVGEVKALKGRIREALERQEMVTGGGMDRKGKKPPRKASKETTSMGGAPFAFSFAV</sequence>
<accession>A0A6G1LJE2</accession>
<dbReference type="OrthoDB" id="3650944at2759"/>
<evidence type="ECO:0000256" key="1">
    <source>
        <dbReference type="SAM" id="MobiDB-lite"/>
    </source>
</evidence>
<dbReference type="InterPro" id="IPR011990">
    <property type="entry name" value="TPR-like_helical_dom_sf"/>
</dbReference>
<feature type="compositionally biased region" description="Acidic residues" evidence="1">
    <location>
        <begin position="514"/>
        <end position="524"/>
    </location>
</feature>
<dbReference type="EMBL" id="ML995812">
    <property type="protein sequence ID" value="KAF2773017.1"/>
    <property type="molecule type" value="Genomic_DNA"/>
</dbReference>
<feature type="region of interest" description="Disordered" evidence="1">
    <location>
        <begin position="288"/>
        <end position="429"/>
    </location>
</feature>
<evidence type="ECO:0008006" key="4">
    <source>
        <dbReference type="Google" id="ProtNLM"/>
    </source>
</evidence>
<gene>
    <name evidence="2" type="ORF">EJ03DRAFT_324068</name>
</gene>
<feature type="region of interest" description="Disordered" evidence="1">
    <location>
        <begin position="1049"/>
        <end position="1084"/>
    </location>
</feature>
<evidence type="ECO:0000313" key="3">
    <source>
        <dbReference type="Proteomes" id="UP000799436"/>
    </source>
</evidence>
<dbReference type="SUPFAM" id="SSF48452">
    <property type="entry name" value="TPR-like"/>
    <property type="match status" value="1"/>
</dbReference>
<feature type="region of interest" description="Disordered" evidence="1">
    <location>
        <begin position="484"/>
        <end position="566"/>
    </location>
</feature>
<dbReference type="Gene3D" id="1.25.40.10">
    <property type="entry name" value="Tetratricopeptide repeat domain"/>
    <property type="match status" value="1"/>
</dbReference>
<protein>
    <recommendedName>
        <fullName evidence="4">TPR-like protein</fullName>
    </recommendedName>
</protein>
<feature type="compositionally biased region" description="Low complexity" evidence="1">
    <location>
        <begin position="297"/>
        <end position="308"/>
    </location>
</feature>
<proteinExistence type="predicted"/>
<keyword evidence="3" id="KW-1185">Reference proteome</keyword>
<name>A0A6G1LJE2_9PEZI</name>
<feature type="region of interest" description="Disordered" evidence="1">
    <location>
        <begin position="161"/>
        <end position="180"/>
    </location>
</feature>
<organism evidence="2 3">
    <name type="scientific">Teratosphaeria nubilosa</name>
    <dbReference type="NCBI Taxonomy" id="161662"/>
    <lineage>
        <taxon>Eukaryota</taxon>
        <taxon>Fungi</taxon>
        <taxon>Dikarya</taxon>
        <taxon>Ascomycota</taxon>
        <taxon>Pezizomycotina</taxon>
        <taxon>Dothideomycetes</taxon>
        <taxon>Dothideomycetidae</taxon>
        <taxon>Mycosphaerellales</taxon>
        <taxon>Teratosphaeriaceae</taxon>
        <taxon>Teratosphaeria</taxon>
    </lineage>
</organism>
<reference evidence="2" key="1">
    <citation type="journal article" date="2020" name="Stud. Mycol.">
        <title>101 Dothideomycetes genomes: a test case for predicting lifestyles and emergence of pathogens.</title>
        <authorList>
            <person name="Haridas S."/>
            <person name="Albert R."/>
            <person name="Binder M."/>
            <person name="Bloem J."/>
            <person name="Labutti K."/>
            <person name="Salamov A."/>
            <person name="Andreopoulos B."/>
            <person name="Baker S."/>
            <person name="Barry K."/>
            <person name="Bills G."/>
            <person name="Bluhm B."/>
            <person name="Cannon C."/>
            <person name="Castanera R."/>
            <person name="Culley D."/>
            <person name="Daum C."/>
            <person name="Ezra D."/>
            <person name="Gonzalez J."/>
            <person name="Henrissat B."/>
            <person name="Kuo A."/>
            <person name="Liang C."/>
            <person name="Lipzen A."/>
            <person name="Lutzoni F."/>
            <person name="Magnuson J."/>
            <person name="Mondo S."/>
            <person name="Nolan M."/>
            <person name="Ohm R."/>
            <person name="Pangilinan J."/>
            <person name="Park H.-J."/>
            <person name="Ramirez L."/>
            <person name="Alfaro M."/>
            <person name="Sun H."/>
            <person name="Tritt A."/>
            <person name="Yoshinaga Y."/>
            <person name="Zwiers L.-H."/>
            <person name="Turgeon B."/>
            <person name="Goodwin S."/>
            <person name="Spatafora J."/>
            <person name="Crous P."/>
            <person name="Grigoriev I."/>
        </authorList>
    </citation>
    <scope>NUCLEOTIDE SEQUENCE</scope>
    <source>
        <strain evidence="2">CBS 116005</strain>
    </source>
</reference>
<evidence type="ECO:0000313" key="2">
    <source>
        <dbReference type="EMBL" id="KAF2773017.1"/>
    </source>
</evidence>